<name>A0AAE1EMR3_PETCI</name>
<comment type="caution">
    <text evidence="2">The sequence shown here is derived from an EMBL/GenBank/DDBJ whole genome shotgun (WGS) entry which is preliminary data.</text>
</comment>
<evidence type="ECO:0000256" key="1">
    <source>
        <dbReference type="SAM" id="MobiDB-lite"/>
    </source>
</evidence>
<reference evidence="2" key="1">
    <citation type="submission" date="2023-10" db="EMBL/GenBank/DDBJ databases">
        <title>Genome assemblies of two species of porcelain crab, Petrolisthes cinctipes and Petrolisthes manimaculis (Anomura: Porcellanidae).</title>
        <authorList>
            <person name="Angst P."/>
        </authorList>
    </citation>
    <scope>NUCLEOTIDE SEQUENCE</scope>
    <source>
        <strain evidence="2">PB745_01</strain>
        <tissue evidence="2">Gill</tissue>
    </source>
</reference>
<dbReference type="Proteomes" id="UP001286313">
    <property type="component" value="Unassembled WGS sequence"/>
</dbReference>
<accession>A0AAE1EMR3</accession>
<feature type="compositionally biased region" description="Gly residues" evidence="1">
    <location>
        <begin position="26"/>
        <end position="48"/>
    </location>
</feature>
<sequence>MTVTGSPECEMTVMCCRVGYDRGGENGVVGAGENSEGGAGKEGVGGGQFSRAVDGTGGSKLATHNSQLVSSYNVLE</sequence>
<evidence type="ECO:0000313" key="3">
    <source>
        <dbReference type="Proteomes" id="UP001286313"/>
    </source>
</evidence>
<keyword evidence="3" id="KW-1185">Reference proteome</keyword>
<evidence type="ECO:0000313" key="2">
    <source>
        <dbReference type="EMBL" id="KAK3857729.1"/>
    </source>
</evidence>
<feature type="region of interest" description="Disordered" evidence="1">
    <location>
        <begin position="26"/>
        <end position="63"/>
    </location>
</feature>
<dbReference type="AlphaFoldDB" id="A0AAE1EMR3"/>
<gene>
    <name evidence="2" type="ORF">Pcinc_036039</name>
</gene>
<proteinExistence type="predicted"/>
<dbReference type="EMBL" id="JAWQEG010005536">
    <property type="protein sequence ID" value="KAK3857729.1"/>
    <property type="molecule type" value="Genomic_DNA"/>
</dbReference>
<protein>
    <submittedName>
        <fullName evidence="2">Uncharacterized protein</fullName>
    </submittedName>
</protein>
<organism evidence="2 3">
    <name type="scientific">Petrolisthes cinctipes</name>
    <name type="common">Flat porcelain crab</name>
    <dbReference type="NCBI Taxonomy" id="88211"/>
    <lineage>
        <taxon>Eukaryota</taxon>
        <taxon>Metazoa</taxon>
        <taxon>Ecdysozoa</taxon>
        <taxon>Arthropoda</taxon>
        <taxon>Crustacea</taxon>
        <taxon>Multicrustacea</taxon>
        <taxon>Malacostraca</taxon>
        <taxon>Eumalacostraca</taxon>
        <taxon>Eucarida</taxon>
        <taxon>Decapoda</taxon>
        <taxon>Pleocyemata</taxon>
        <taxon>Anomura</taxon>
        <taxon>Galatheoidea</taxon>
        <taxon>Porcellanidae</taxon>
        <taxon>Petrolisthes</taxon>
    </lineage>
</organism>